<proteinExistence type="predicted"/>
<keyword evidence="2" id="KW-1185">Reference proteome</keyword>
<evidence type="ECO:0000313" key="1">
    <source>
        <dbReference type="EMBL" id="TGY66371.1"/>
    </source>
</evidence>
<protein>
    <submittedName>
        <fullName evidence="1">Alpha/beta hydrolase</fullName>
    </submittedName>
</protein>
<gene>
    <name evidence="1" type="ORF">E5336_04745</name>
</gene>
<accession>A0AC61R8M7</accession>
<sequence length="300" mass="34289">MICKTIPLNETAHFDTYFLNNSNEYNVGKKRPFVLVLPGGAYAFTSDREAEPIALRFNSIGCHAGVLWYTTRDLVPNVPRNAFEEAMMAIRWVREHADEYLVHTDQIIVCGFSAGGHLAIECATMWHEDWIAKKLGCDPECLKVNLAIPCYAAGKAEKMPVGESGPLMMRPKQTGNMRFFGSDDPTDEQVEAYNCLNKVDEHTPPMFIWHTYEDQLVDVGNSIELAWNLKKHDIPFELHIFEKGEHGLALADRTTARKDSHKNPHVYHWFELCEEWLSNYIDVAEGMYGELPFNPDFMKD</sequence>
<keyword evidence="1" id="KW-0378">Hydrolase</keyword>
<dbReference type="EMBL" id="SRYG01000007">
    <property type="protein sequence ID" value="TGY66371.1"/>
    <property type="molecule type" value="Genomic_DNA"/>
</dbReference>
<organism evidence="1 2">
    <name type="scientific">Dubosiella muris</name>
    <dbReference type="NCBI Taxonomy" id="3038133"/>
    <lineage>
        <taxon>Bacteria</taxon>
        <taxon>Bacillati</taxon>
        <taxon>Bacillota</taxon>
        <taxon>Erysipelotrichia</taxon>
        <taxon>Erysipelotrichales</taxon>
        <taxon>Erysipelotrichaceae</taxon>
        <taxon>Dubosiella</taxon>
    </lineage>
</organism>
<evidence type="ECO:0000313" key="2">
    <source>
        <dbReference type="Proteomes" id="UP000308836"/>
    </source>
</evidence>
<dbReference type="Proteomes" id="UP000308836">
    <property type="component" value="Unassembled WGS sequence"/>
</dbReference>
<comment type="caution">
    <text evidence="1">The sequence shown here is derived from an EMBL/GenBank/DDBJ whole genome shotgun (WGS) entry which is preliminary data.</text>
</comment>
<name>A0AC61R8M7_9FIRM</name>
<reference evidence="1" key="1">
    <citation type="submission" date="2019-04" db="EMBL/GenBank/DDBJ databases">
        <title>Microbes associate with the intestines of laboratory mice.</title>
        <authorList>
            <person name="Navarre W."/>
            <person name="Wong E."/>
            <person name="Huang K."/>
            <person name="Tropini C."/>
            <person name="Ng K."/>
            <person name="Yu B."/>
        </authorList>
    </citation>
    <scope>NUCLEOTIDE SEQUENCE</scope>
    <source>
        <strain evidence="1">NM09_H32</strain>
    </source>
</reference>